<dbReference type="AlphaFoldDB" id="A0A813ADY6"/>
<evidence type="ECO:0000313" key="2">
    <source>
        <dbReference type="Proteomes" id="UP000601435"/>
    </source>
</evidence>
<evidence type="ECO:0000313" key="1">
    <source>
        <dbReference type="EMBL" id="CAE7864878.1"/>
    </source>
</evidence>
<organism evidence="1 2">
    <name type="scientific">Symbiodinium necroappetens</name>
    <dbReference type="NCBI Taxonomy" id="1628268"/>
    <lineage>
        <taxon>Eukaryota</taxon>
        <taxon>Sar</taxon>
        <taxon>Alveolata</taxon>
        <taxon>Dinophyceae</taxon>
        <taxon>Suessiales</taxon>
        <taxon>Symbiodiniaceae</taxon>
        <taxon>Symbiodinium</taxon>
    </lineage>
</organism>
<proteinExistence type="predicted"/>
<feature type="non-terminal residue" evidence="1">
    <location>
        <position position="1"/>
    </location>
</feature>
<keyword evidence="2" id="KW-1185">Reference proteome</keyword>
<dbReference type="OrthoDB" id="10437795at2759"/>
<evidence type="ECO:0008006" key="3">
    <source>
        <dbReference type="Google" id="ProtNLM"/>
    </source>
</evidence>
<comment type="caution">
    <text evidence="1">The sequence shown here is derived from an EMBL/GenBank/DDBJ whole genome shotgun (WGS) entry which is preliminary data.</text>
</comment>
<accession>A0A813ADY6</accession>
<name>A0A813ADY6_9DINO</name>
<sequence>MGENWPSVYFHKRLKLLLVIYVDDLKMAGPTQNLKEGWSLLRQAIEIEPEVDSGLYLGCEIHYGSEKMSDGHEVRTVTYDMTKFLSDCVSKYRDCAGYEGDFPKDDEQVDAVGSMYVSDVKQHSETSNFPDADVTSLLGHSRGSKPEVLGSLGGMIMRKD</sequence>
<protein>
    <recommendedName>
        <fullName evidence="3">Reverse transcriptase Ty1/copia-type domain-containing protein</fullName>
    </recommendedName>
</protein>
<reference evidence="1" key="1">
    <citation type="submission" date="2021-02" db="EMBL/GenBank/DDBJ databases">
        <authorList>
            <person name="Dougan E. K."/>
            <person name="Rhodes N."/>
            <person name="Thang M."/>
            <person name="Chan C."/>
        </authorList>
    </citation>
    <scope>NUCLEOTIDE SEQUENCE</scope>
</reference>
<dbReference type="Proteomes" id="UP000601435">
    <property type="component" value="Unassembled WGS sequence"/>
</dbReference>
<dbReference type="EMBL" id="CAJNJA010058421">
    <property type="protein sequence ID" value="CAE7864878.1"/>
    <property type="molecule type" value="Genomic_DNA"/>
</dbReference>
<gene>
    <name evidence="1" type="ORF">SNEC2469_LOCUS27601</name>
</gene>